<organism evidence="9 10">
    <name type="scientific">Toxoplasma gondii p89</name>
    <dbReference type="NCBI Taxonomy" id="943119"/>
    <lineage>
        <taxon>Eukaryota</taxon>
        <taxon>Sar</taxon>
        <taxon>Alveolata</taxon>
        <taxon>Apicomplexa</taxon>
        <taxon>Conoidasida</taxon>
        <taxon>Coccidia</taxon>
        <taxon>Eucoccidiorida</taxon>
        <taxon>Eimeriorina</taxon>
        <taxon>Sarcocystidae</taxon>
        <taxon>Toxoplasma</taxon>
    </lineage>
</organism>
<feature type="domain" description="RRM" evidence="7">
    <location>
        <begin position="261"/>
        <end position="344"/>
    </location>
</feature>
<dbReference type="SUPFAM" id="SSF63570">
    <property type="entry name" value="PABC (PABP) domain"/>
    <property type="match status" value="1"/>
</dbReference>
<dbReference type="Proteomes" id="UP000028828">
    <property type="component" value="Unassembled WGS sequence"/>
</dbReference>
<dbReference type="VEuPathDB" id="ToxoDB:TGP89_224850"/>
<feature type="compositionally biased region" description="Gly residues" evidence="6">
    <location>
        <begin position="611"/>
        <end position="621"/>
    </location>
</feature>
<feature type="domain" description="RRM" evidence="7">
    <location>
        <begin position="83"/>
        <end position="161"/>
    </location>
</feature>
<keyword evidence="5" id="KW-0963">Cytoplasm</keyword>
<dbReference type="SMART" id="SM00360">
    <property type="entry name" value="RRM"/>
    <property type="match status" value="4"/>
</dbReference>
<comment type="caution">
    <text evidence="9">The sequence shown here is derived from an EMBL/GenBank/DDBJ whole genome shotgun (WGS) entry which is preliminary data.</text>
</comment>
<evidence type="ECO:0000259" key="8">
    <source>
        <dbReference type="PROSITE" id="PS51309"/>
    </source>
</evidence>
<dbReference type="InterPro" id="IPR000504">
    <property type="entry name" value="RRM_dom"/>
</dbReference>
<feature type="domain" description="PABC" evidence="8">
    <location>
        <begin position="693"/>
        <end position="769"/>
    </location>
</feature>
<dbReference type="Pfam" id="PF00658">
    <property type="entry name" value="MLLE"/>
    <property type="match status" value="1"/>
</dbReference>
<feature type="region of interest" description="Disordered" evidence="6">
    <location>
        <begin position="328"/>
        <end position="352"/>
    </location>
</feature>
<dbReference type="PANTHER" id="PTHR24012">
    <property type="entry name" value="RNA BINDING PROTEIN"/>
    <property type="match status" value="1"/>
</dbReference>
<dbReference type="PROSITE" id="PS51309">
    <property type="entry name" value="PABC"/>
    <property type="match status" value="1"/>
</dbReference>
<dbReference type="InterPro" id="IPR034364">
    <property type="entry name" value="PABP_RRM1"/>
</dbReference>
<comment type="subcellular location">
    <subcellularLocation>
        <location evidence="5">Cytoplasm</location>
    </subcellularLocation>
</comment>
<protein>
    <recommendedName>
        <fullName evidence="5">Polyadenylate-binding protein</fullName>
        <shortName evidence="5">PABP</shortName>
    </recommendedName>
</protein>
<evidence type="ECO:0000256" key="2">
    <source>
        <dbReference type="ARBA" id="ARBA00022737"/>
    </source>
</evidence>
<feature type="domain" description="RRM" evidence="7">
    <location>
        <begin position="389"/>
        <end position="466"/>
    </location>
</feature>
<evidence type="ECO:0000256" key="1">
    <source>
        <dbReference type="ARBA" id="ARBA00008557"/>
    </source>
</evidence>
<dbReference type="InterPro" id="IPR012677">
    <property type="entry name" value="Nucleotide-bd_a/b_plait_sf"/>
</dbReference>
<dbReference type="Pfam" id="PF00076">
    <property type="entry name" value="RRM_1"/>
    <property type="match status" value="4"/>
</dbReference>
<proteinExistence type="inferred from homology"/>
<comment type="function">
    <text evidence="5">Binds the poly(A) tail of mRNA.</text>
</comment>
<evidence type="ECO:0000256" key="6">
    <source>
        <dbReference type="SAM" id="MobiDB-lite"/>
    </source>
</evidence>
<dbReference type="Gene3D" id="1.10.1900.10">
    <property type="entry name" value="c-terminal domain of poly(a) binding protein"/>
    <property type="match status" value="1"/>
</dbReference>
<dbReference type="EMBL" id="AEYI02000976">
    <property type="protein sequence ID" value="KFG43024.1"/>
    <property type="molecule type" value="Genomic_DNA"/>
</dbReference>
<dbReference type="FunFam" id="3.30.70.330:FF:000003">
    <property type="entry name" value="Polyadenylate-binding protein"/>
    <property type="match status" value="1"/>
</dbReference>
<dbReference type="InterPro" id="IPR002004">
    <property type="entry name" value="PABP_HYD_C"/>
</dbReference>
<dbReference type="GO" id="GO:0003723">
    <property type="term" value="F:RNA binding"/>
    <property type="evidence" value="ECO:0007669"/>
    <property type="project" value="UniProtKB-UniRule"/>
</dbReference>
<dbReference type="CDD" id="cd12378">
    <property type="entry name" value="RRM1_I_PABPs"/>
    <property type="match status" value="1"/>
</dbReference>
<dbReference type="InterPro" id="IPR035979">
    <property type="entry name" value="RBD_domain_sf"/>
</dbReference>
<evidence type="ECO:0000256" key="5">
    <source>
        <dbReference type="RuleBase" id="RU362004"/>
    </source>
</evidence>
<evidence type="ECO:0000313" key="10">
    <source>
        <dbReference type="Proteomes" id="UP000028828"/>
    </source>
</evidence>
<dbReference type="OrthoDB" id="19742at2759"/>
<dbReference type="FunFam" id="1.10.1900.10:FF:000004">
    <property type="entry name" value="Polyadenylate-binding protein"/>
    <property type="match status" value="1"/>
</dbReference>
<evidence type="ECO:0000259" key="7">
    <source>
        <dbReference type="PROSITE" id="PS50102"/>
    </source>
</evidence>
<dbReference type="InterPro" id="IPR006515">
    <property type="entry name" value="PABP_1234"/>
</dbReference>
<evidence type="ECO:0000256" key="4">
    <source>
        <dbReference type="PROSITE-ProRule" id="PRU00176"/>
    </source>
</evidence>
<dbReference type="CDD" id="cd12379">
    <property type="entry name" value="RRM2_I_PABPs"/>
    <property type="match status" value="1"/>
</dbReference>
<evidence type="ECO:0000313" key="9">
    <source>
        <dbReference type="EMBL" id="KFG43024.1"/>
    </source>
</evidence>
<comment type="similarity">
    <text evidence="1 5">Belongs to the polyadenylate-binding protein type-1 family.</text>
</comment>
<feature type="compositionally biased region" description="Polar residues" evidence="6">
    <location>
        <begin position="49"/>
        <end position="61"/>
    </location>
</feature>
<dbReference type="FunFam" id="3.30.70.330:FF:000091">
    <property type="entry name" value="Polyadenylate-binding protein"/>
    <property type="match status" value="1"/>
</dbReference>
<reference evidence="9 10" key="1">
    <citation type="submission" date="2014-03" db="EMBL/GenBank/DDBJ databases">
        <authorList>
            <person name="Sibley D."/>
            <person name="Venepally P."/>
            <person name="Karamycheva S."/>
            <person name="Hadjithomas M."/>
            <person name="Khan A."/>
            <person name="Brunk B."/>
            <person name="Roos D."/>
            <person name="Caler E."/>
            <person name="Lorenzi H."/>
        </authorList>
    </citation>
    <scope>NUCLEOTIDE SEQUENCE [LARGE SCALE GENOMIC DNA]</scope>
    <source>
        <strain evidence="10">p89</strain>
    </source>
</reference>
<keyword evidence="3 4" id="KW-0694">RNA-binding</keyword>
<feature type="compositionally biased region" description="Low complexity" evidence="6">
    <location>
        <begin position="633"/>
        <end position="644"/>
    </location>
</feature>
<dbReference type="FunFam" id="3.30.70.330:FF:000234">
    <property type="entry name" value="Polyadenylate-binding protein 5"/>
    <property type="match status" value="1"/>
</dbReference>
<dbReference type="SMR" id="A0A086KF56"/>
<feature type="domain" description="RRM" evidence="7">
    <location>
        <begin position="171"/>
        <end position="243"/>
    </location>
</feature>
<dbReference type="InterPro" id="IPR036053">
    <property type="entry name" value="PABP-dom"/>
</dbReference>
<dbReference type="CDD" id="cd12381">
    <property type="entry name" value="RRM4_I_PABPs"/>
    <property type="match status" value="1"/>
</dbReference>
<accession>A0A086KF56</accession>
<feature type="compositionally biased region" description="Acidic residues" evidence="6">
    <location>
        <begin position="336"/>
        <end position="345"/>
    </location>
</feature>
<dbReference type="AlphaFoldDB" id="A0A086KF56"/>
<dbReference type="GO" id="GO:0005737">
    <property type="term" value="C:cytoplasm"/>
    <property type="evidence" value="ECO:0007669"/>
    <property type="project" value="UniProtKB-SubCell"/>
</dbReference>
<dbReference type="NCBIfam" id="TIGR01628">
    <property type="entry name" value="PABP-1234"/>
    <property type="match status" value="1"/>
</dbReference>
<dbReference type="SMART" id="SM00517">
    <property type="entry name" value="PolyA"/>
    <property type="match status" value="1"/>
</dbReference>
<evidence type="ECO:0000256" key="3">
    <source>
        <dbReference type="ARBA" id="ARBA00022884"/>
    </source>
</evidence>
<gene>
    <name evidence="9" type="ORF">TGP89_224850</name>
</gene>
<dbReference type="PROSITE" id="PS50102">
    <property type="entry name" value="RRM"/>
    <property type="match status" value="4"/>
</dbReference>
<feature type="region of interest" description="Disordered" evidence="6">
    <location>
        <begin position="1"/>
        <end position="71"/>
    </location>
</feature>
<keyword evidence="2" id="KW-0677">Repeat</keyword>
<dbReference type="InterPro" id="IPR045305">
    <property type="entry name" value="RRM2_I_PABPs"/>
</dbReference>
<dbReference type="Gene3D" id="3.30.70.330">
    <property type="match status" value="4"/>
</dbReference>
<feature type="compositionally biased region" description="Low complexity" evidence="6">
    <location>
        <begin position="1"/>
        <end position="28"/>
    </location>
</feature>
<sequence>MATASPVVAPSSPASAPSQPSPMPASNAGADVPASGTGGHQAAADHTAGNANVSGGVSGTTPAPAGQRPNGGMNAGAANFVSPSLYVGDLHQDVTEAMLFEVFNSVGPVTSIRVCRDTVTRRSLGYAYVNYQGIQDAERSLDTLNYTVIKGQPCRIMWCHRDPSLRKSGNGNIFVKNLDKNIDNKALYDTFSLFGNILSCKVAVDDNGHSKGYGFVHYENEESARSAIDKVNGMLIGGKTVYVGPFIRRAERDNLAEAKYTNVYIKNMPSAWEDESRLRETFSKFGSITSLVVRKDPKGRLFAFCNFADHDSAKAAVEALNGKRVTDAGAIKEGEDSGAEEEKEEEGQKREGDQILFVGPHQSKAHRSAMLRAKFEQMNQDRNDRFQGVNLYIKNMDDSIDDEKLRQLFEPFGSITSAKVMRDERGVSRCFGFVCFMSPEEATKAVTEMHLKLVKGKPLYVGLAERREQRLMRLQQRFRLPSLRPAAAALPGNVAAAAAAAQLQYGGGAPQLQGFAAGPGAMYAPRPLMGFSPHPHQVTAPMLPWRQQQAAAAGAQFASQGVPMRPQLGPLQHLYGQTNAAAAAVAAGMHAAAAGGPPMQMLQQQQRGGHRGGMGRQGGAGPVLNGNKQHMIGPKPGAGQQQPQGGPGSFKFTPQVRNQRLDQQMQPPASVPAPHNHHQVMMEQSQQLLMNPDAPLTAAALAAAQPSMQKQMLGEKLFPLIARYQPELAGKITGMMLEMDNAELLILLESEAQLKAKVDEALRVLQQAS</sequence>
<dbReference type="SUPFAM" id="SSF54928">
    <property type="entry name" value="RNA-binding domain, RBD"/>
    <property type="match status" value="3"/>
</dbReference>
<name>A0A086KF56_TOXGO</name>
<feature type="region of interest" description="Disordered" evidence="6">
    <location>
        <begin position="602"/>
        <end position="653"/>
    </location>
</feature>